<dbReference type="OrthoDB" id="9793236at2"/>
<dbReference type="InterPro" id="IPR002711">
    <property type="entry name" value="HNH"/>
</dbReference>
<dbReference type="AlphaFoldDB" id="A0A2S5GFW7"/>
<dbReference type="GO" id="GO:0016787">
    <property type="term" value="F:hydrolase activity"/>
    <property type="evidence" value="ECO:0007669"/>
    <property type="project" value="UniProtKB-KW"/>
</dbReference>
<organism evidence="6 7">
    <name type="scientific">Jeotgalibacillus proteolyticus</name>
    <dbReference type="NCBI Taxonomy" id="2082395"/>
    <lineage>
        <taxon>Bacteria</taxon>
        <taxon>Bacillati</taxon>
        <taxon>Bacillota</taxon>
        <taxon>Bacilli</taxon>
        <taxon>Bacillales</taxon>
        <taxon>Caryophanaceae</taxon>
        <taxon>Jeotgalibacillus</taxon>
    </lineage>
</organism>
<evidence type="ECO:0000313" key="7">
    <source>
        <dbReference type="Proteomes" id="UP000239047"/>
    </source>
</evidence>
<keyword evidence="6" id="KW-0255">Endonuclease</keyword>
<dbReference type="GO" id="GO:0003676">
    <property type="term" value="F:nucleic acid binding"/>
    <property type="evidence" value="ECO:0007669"/>
    <property type="project" value="InterPro"/>
</dbReference>
<proteinExistence type="inferred from homology"/>
<accession>A0A2S5GFW7</accession>
<keyword evidence="2" id="KW-0378">Hydrolase</keyword>
<evidence type="ECO:0000259" key="5">
    <source>
        <dbReference type="SMART" id="SM00507"/>
    </source>
</evidence>
<feature type="domain" description="HNH nuclease" evidence="5">
    <location>
        <begin position="11"/>
        <end position="67"/>
    </location>
</feature>
<dbReference type="SMART" id="SM00507">
    <property type="entry name" value="HNHc"/>
    <property type="match status" value="1"/>
</dbReference>
<dbReference type="GO" id="GO:0008270">
    <property type="term" value="F:zinc ion binding"/>
    <property type="evidence" value="ECO:0007669"/>
    <property type="project" value="InterPro"/>
</dbReference>
<name>A0A2S5GFW7_9BACL</name>
<dbReference type="RefSeq" id="WP_104055688.1">
    <property type="nucleotide sequence ID" value="NZ_PREZ01000001.1"/>
</dbReference>
<evidence type="ECO:0000313" key="6">
    <source>
        <dbReference type="EMBL" id="PPA71917.1"/>
    </source>
</evidence>
<evidence type="ECO:0000256" key="3">
    <source>
        <dbReference type="ARBA" id="ARBA00038412"/>
    </source>
</evidence>
<dbReference type="GO" id="GO:0005829">
    <property type="term" value="C:cytosol"/>
    <property type="evidence" value="ECO:0007669"/>
    <property type="project" value="TreeGrafter"/>
</dbReference>
<dbReference type="PANTHER" id="PTHR41286">
    <property type="entry name" value="HNH NUCLEASE YAJD-RELATED"/>
    <property type="match status" value="1"/>
</dbReference>
<protein>
    <recommendedName>
        <fullName evidence="4">Putative HNH nuclease YajD</fullName>
    </recommendedName>
</protein>
<keyword evidence="7" id="KW-1185">Reference proteome</keyword>
<evidence type="ECO:0000256" key="2">
    <source>
        <dbReference type="ARBA" id="ARBA00022801"/>
    </source>
</evidence>
<evidence type="ECO:0000256" key="4">
    <source>
        <dbReference type="ARBA" id="ARBA00040194"/>
    </source>
</evidence>
<dbReference type="InterPro" id="IPR003615">
    <property type="entry name" value="HNH_nuc"/>
</dbReference>
<dbReference type="EMBL" id="PREZ01000001">
    <property type="protein sequence ID" value="PPA71917.1"/>
    <property type="molecule type" value="Genomic_DNA"/>
</dbReference>
<comment type="similarity">
    <text evidence="3">Belongs to the HNH nuclease family.</text>
</comment>
<dbReference type="PANTHER" id="PTHR41286:SF1">
    <property type="entry name" value="HNH NUCLEASE YAJD-RELATED"/>
    <property type="match status" value="1"/>
</dbReference>
<sequence length="98" mass="11777">MNFYKTTKWIRKRSIILKRDKYECRECKRYGKVREAKVVHHIYPLEIFLELALININLLSLCSTCHESMHIRKSHELTRKGIEWTNRIGPPHSLKAEK</sequence>
<dbReference type="Proteomes" id="UP000239047">
    <property type="component" value="Unassembled WGS sequence"/>
</dbReference>
<dbReference type="Gene3D" id="1.10.30.50">
    <property type="match status" value="1"/>
</dbReference>
<evidence type="ECO:0000256" key="1">
    <source>
        <dbReference type="ARBA" id="ARBA00022722"/>
    </source>
</evidence>
<gene>
    <name evidence="6" type="ORF">C4B60_00635</name>
</gene>
<dbReference type="GO" id="GO:0004519">
    <property type="term" value="F:endonuclease activity"/>
    <property type="evidence" value="ECO:0007669"/>
    <property type="project" value="UniProtKB-KW"/>
</dbReference>
<reference evidence="6 7" key="1">
    <citation type="submission" date="2018-02" db="EMBL/GenBank/DDBJ databases">
        <title>Jeotgalibacillus proteolyticum sp. nov. a protease producing bacterium isolated from ocean sediments of Laizhou Bay.</title>
        <authorList>
            <person name="Li Y."/>
        </authorList>
    </citation>
    <scope>NUCLEOTIDE SEQUENCE [LARGE SCALE GENOMIC DNA]</scope>
    <source>
        <strain evidence="6 7">22-7</strain>
    </source>
</reference>
<keyword evidence="1" id="KW-0540">Nuclease</keyword>
<comment type="caution">
    <text evidence="6">The sequence shown here is derived from an EMBL/GenBank/DDBJ whole genome shotgun (WGS) entry which is preliminary data.</text>
</comment>
<dbReference type="Pfam" id="PF01844">
    <property type="entry name" value="HNH"/>
    <property type="match status" value="1"/>
</dbReference>